<evidence type="ECO:0000259" key="1">
    <source>
        <dbReference type="PROSITE" id="PS51186"/>
    </source>
</evidence>
<gene>
    <name evidence="2" type="primary">pseG</name>
    <name evidence="2" type="ORF">R6Y96_05345</name>
</gene>
<organism evidence="2 3">
    <name type="scientific">Methanoculleus receptaculi</name>
    <dbReference type="NCBI Taxonomy" id="394967"/>
    <lineage>
        <taxon>Archaea</taxon>
        <taxon>Methanobacteriati</taxon>
        <taxon>Methanobacteriota</taxon>
        <taxon>Stenosarchaea group</taxon>
        <taxon>Methanomicrobia</taxon>
        <taxon>Methanomicrobiales</taxon>
        <taxon>Methanomicrobiaceae</taxon>
        <taxon>Methanoculleus</taxon>
    </lineage>
</organism>
<dbReference type="InterPro" id="IPR036477">
    <property type="entry name" value="Formyl_transf_N_sf"/>
</dbReference>
<dbReference type="Gene3D" id="3.40.630.30">
    <property type="match status" value="1"/>
</dbReference>
<dbReference type="EMBL" id="CP137642">
    <property type="protein sequence ID" value="WOX56752.1"/>
    <property type="molecule type" value="Genomic_DNA"/>
</dbReference>
<dbReference type="AlphaFoldDB" id="A0AAX4FS44"/>
<dbReference type="Gene3D" id="3.40.50.2000">
    <property type="entry name" value="Glycogen Phosphorylase B"/>
    <property type="match status" value="1"/>
</dbReference>
<dbReference type="NCBIfam" id="TIGR03590">
    <property type="entry name" value="PseG"/>
    <property type="match status" value="1"/>
</dbReference>
<dbReference type="RefSeq" id="WP_318620154.1">
    <property type="nucleotide sequence ID" value="NZ_CP137642.1"/>
</dbReference>
<dbReference type="Gene3D" id="3.40.50.11190">
    <property type="match status" value="1"/>
</dbReference>
<dbReference type="PANTHER" id="PTHR11138:SF5">
    <property type="entry name" value="METHIONYL-TRNA FORMYLTRANSFERASE, MITOCHONDRIAL"/>
    <property type="match status" value="1"/>
</dbReference>
<dbReference type="Pfam" id="PF13302">
    <property type="entry name" value="Acetyltransf_3"/>
    <property type="match status" value="1"/>
</dbReference>
<dbReference type="GO" id="GO:0016787">
    <property type="term" value="F:hydrolase activity"/>
    <property type="evidence" value="ECO:0007669"/>
    <property type="project" value="UniProtKB-KW"/>
</dbReference>
<dbReference type="InterPro" id="IPR020023">
    <property type="entry name" value="PseG"/>
</dbReference>
<dbReference type="Proteomes" id="UP001305652">
    <property type="component" value="Chromosome"/>
</dbReference>
<dbReference type="GeneID" id="85732560"/>
<dbReference type="EC" id="3.6.1.57" evidence="2"/>
<dbReference type="SUPFAM" id="SSF53328">
    <property type="entry name" value="Formyltransferase"/>
    <property type="match status" value="1"/>
</dbReference>
<protein>
    <submittedName>
        <fullName evidence="2">UDP-2,4-diacetamido-2,4, 6-trideoxy-beta-L-altropyranose hydrolase</fullName>
        <ecNumber evidence="2">3.6.1.57</ecNumber>
    </submittedName>
</protein>
<dbReference type="SUPFAM" id="SSF53756">
    <property type="entry name" value="UDP-Glycosyltransferase/glycogen phosphorylase"/>
    <property type="match status" value="1"/>
</dbReference>
<accession>A0AAX4FS44</accession>
<dbReference type="PROSITE" id="PS51186">
    <property type="entry name" value="GNAT"/>
    <property type="match status" value="1"/>
</dbReference>
<dbReference type="Gene3D" id="3.40.50.12230">
    <property type="match status" value="1"/>
</dbReference>
<dbReference type="GO" id="GO:0005829">
    <property type="term" value="C:cytosol"/>
    <property type="evidence" value="ECO:0007669"/>
    <property type="project" value="TreeGrafter"/>
</dbReference>
<dbReference type="InterPro" id="IPR000182">
    <property type="entry name" value="GNAT_dom"/>
</dbReference>
<reference evidence="2 3" key="1">
    <citation type="submission" date="2023-10" db="EMBL/GenBank/DDBJ databases">
        <title>The complete genome sequence of Methanoculleus receptaculi DSM 18860.</title>
        <authorList>
            <person name="Lai S.-J."/>
            <person name="You Y.-T."/>
            <person name="Chen S.-C."/>
        </authorList>
    </citation>
    <scope>NUCLEOTIDE SEQUENCE [LARGE SCALE GENOMIC DNA]</scope>
    <source>
        <strain evidence="2 3">DSM 18860</strain>
    </source>
</reference>
<dbReference type="InterPro" id="IPR016181">
    <property type="entry name" value="Acyl_CoA_acyltransferase"/>
</dbReference>
<proteinExistence type="predicted"/>
<keyword evidence="2" id="KW-0378">Hydrolase</keyword>
<sequence>MHDLVVIRTDASPAIGTGHVMRCLTLANALAGKGVGVSFICREHEGNLCDLIEEQGFTVHRLPATESDFEADATPAHAAWLGAAWQEDAGQTGVVIRTLGIKPTWLVVDHYGLDYRWEEALRPLVDRIFVIDDLADRAHDCDLLLDQNLFADMQTRYAGKVPEDCRLLLGPEYALLQPIYAELHDRIPPREGPVHRILISFGGADRDNLTGRALAAFLSLNRPDIDVDVVISDSSPYAPGIRAQAVRHANIHLHGNLPTLAPLMARADLAIGAAGTTSWERLCLGLPTLVVTLAENQRLIAAELHGLGLVRWLGHKDEVSELSVRQVLAEVIEGGIDRGWSLRCRATVDGKGVDRVGAVLTITAETPLQVRHARLSDEALLLTWANDPETRRNSFSSDPISAEDHRRWFYSRLRDLEGCRLYVVETEDGIPIGQVRFERRDTAWEISYSLASQFRKRGLARPLLKAALLKMRSEYPGALVLGRVKPENLPSRKIFESLDFDTIPDGHTRWTYPMDGGGLRISVCSDADSWNHMYIPELLLDWLADGHEVRWAHEADELSRGDLCFYLSYGKIVGPDLLERHKNNLVVHASDLPRGRGWSPMTWQILEGKNQIPVTLFEAAEAVDSGPIYKQVVIQFSGVELIDELRHAVMQVTMDLCRSFVREYPEVITTGIAQEGEPTFYARRRPEDSAIDLKKSVQEQFNLLRTVDNIRYPAWFEFKGKRFILRIEKQEDD</sequence>
<evidence type="ECO:0000313" key="3">
    <source>
        <dbReference type="Proteomes" id="UP001305652"/>
    </source>
</evidence>
<dbReference type="InterPro" id="IPR002376">
    <property type="entry name" value="Formyl_transf_N"/>
</dbReference>
<name>A0AAX4FS44_9EURY</name>
<dbReference type="GO" id="GO:0016747">
    <property type="term" value="F:acyltransferase activity, transferring groups other than amino-acyl groups"/>
    <property type="evidence" value="ECO:0007669"/>
    <property type="project" value="InterPro"/>
</dbReference>
<keyword evidence="3" id="KW-1185">Reference proteome</keyword>
<evidence type="ECO:0000313" key="2">
    <source>
        <dbReference type="EMBL" id="WOX56752.1"/>
    </source>
</evidence>
<dbReference type="Pfam" id="PF00551">
    <property type="entry name" value="Formyl_trans_N"/>
    <property type="match status" value="1"/>
</dbReference>
<feature type="domain" description="N-acetyltransferase" evidence="1">
    <location>
        <begin position="368"/>
        <end position="515"/>
    </location>
</feature>
<dbReference type="SUPFAM" id="SSF55729">
    <property type="entry name" value="Acyl-CoA N-acyltransferases (Nat)"/>
    <property type="match status" value="1"/>
</dbReference>
<dbReference type="PANTHER" id="PTHR11138">
    <property type="entry name" value="METHIONYL-TRNA FORMYLTRANSFERASE"/>
    <property type="match status" value="1"/>
</dbReference>
<dbReference type="KEGG" id="mrc:R6Y96_05345"/>
<dbReference type="GO" id="GO:0004479">
    <property type="term" value="F:methionyl-tRNA formyltransferase activity"/>
    <property type="evidence" value="ECO:0007669"/>
    <property type="project" value="TreeGrafter"/>
</dbReference>